<accession>A0ABP6REN2</accession>
<protein>
    <submittedName>
        <fullName evidence="2">Uncharacterized protein</fullName>
    </submittedName>
</protein>
<name>A0ABP6REN2_9MICC</name>
<dbReference type="Proteomes" id="UP001501736">
    <property type="component" value="Unassembled WGS sequence"/>
</dbReference>
<evidence type="ECO:0000313" key="2">
    <source>
        <dbReference type="EMBL" id="GAA3285211.1"/>
    </source>
</evidence>
<keyword evidence="3" id="KW-1185">Reference proteome</keyword>
<evidence type="ECO:0000313" key="3">
    <source>
        <dbReference type="Proteomes" id="UP001501736"/>
    </source>
</evidence>
<proteinExistence type="predicted"/>
<evidence type="ECO:0000256" key="1">
    <source>
        <dbReference type="SAM" id="MobiDB-lite"/>
    </source>
</evidence>
<dbReference type="EMBL" id="BAAAYG010000005">
    <property type="protein sequence ID" value="GAA3285211.1"/>
    <property type="molecule type" value="Genomic_DNA"/>
</dbReference>
<reference evidence="3" key="1">
    <citation type="journal article" date="2019" name="Int. J. Syst. Evol. Microbiol.">
        <title>The Global Catalogue of Microorganisms (GCM) 10K type strain sequencing project: providing services to taxonomists for standard genome sequencing and annotation.</title>
        <authorList>
            <consortium name="The Broad Institute Genomics Platform"/>
            <consortium name="The Broad Institute Genome Sequencing Center for Infectious Disease"/>
            <person name="Wu L."/>
            <person name="Ma J."/>
        </authorList>
    </citation>
    <scope>NUCLEOTIDE SEQUENCE [LARGE SCALE GENOMIC DNA]</scope>
    <source>
        <strain evidence="3">JCM 11483</strain>
    </source>
</reference>
<organism evidence="2 3">
    <name type="scientific">Nesterenkonia halobia</name>
    <dbReference type="NCBI Taxonomy" id="37922"/>
    <lineage>
        <taxon>Bacteria</taxon>
        <taxon>Bacillati</taxon>
        <taxon>Actinomycetota</taxon>
        <taxon>Actinomycetes</taxon>
        <taxon>Micrococcales</taxon>
        <taxon>Micrococcaceae</taxon>
        <taxon>Nesterenkonia</taxon>
    </lineage>
</organism>
<gene>
    <name evidence="2" type="ORF">GCM10020260_17410</name>
</gene>
<feature type="region of interest" description="Disordered" evidence="1">
    <location>
        <begin position="26"/>
        <end position="60"/>
    </location>
</feature>
<sequence length="133" mass="13760">MRGTFGDLVARGLTGVELVTSGAHPGLKAEIAPGPAPHDSVPDPLRGESDESDAEGLLAVGEGAAAQHHGIYTYDQPGPTGVDVQFDRVVEVLEAKLPKVADHLAQAREEILAFTSFPSSCGSRSGRTTPMSG</sequence>
<comment type="caution">
    <text evidence="2">The sequence shown here is derived from an EMBL/GenBank/DDBJ whole genome shotgun (WGS) entry which is preliminary data.</text>
</comment>